<dbReference type="Gene3D" id="1.10.10.60">
    <property type="entry name" value="Homeodomain-like"/>
    <property type="match status" value="3"/>
</dbReference>
<keyword evidence="5" id="KW-1185">Reference proteome</keyword>
<evidence type="ECO:0000259" key="3">
    <source>
        <dbReference type="PROSITE" id="PS51294"/>
    </source>
</evidence>
<gene>
    <name evidence="4" type="ORF">M9Y10_040966</name>
</gene>
<feature type="domain" description="Myb-like" evidence="2">
    <location>
        <begin position="48"/>
        <end position="99"/>
    </location>
</feature>
<feature type="compositionally biased region" description="Low complexity" evidence="1">
    <location>
        <begin position="263"/>
        <end position="300"/>
    </location>
</feature>
<dbReference type="PANTHER" id="PTHR45614">
    <property type="entry name" value="MYB PROTEIN-RELATED"/>
    <property type="match status" value="1"/>
</dbReference>
<feature type="domain" description="HTH myb-type" evidence="3">
    <location>
        <begin position="55"/>
        <end position="99"/>
    </location>
</feature>
<dbReference type="EMBL" id="JAPFFF010000007">
    <property type="protein sequence ID" value="KAK8885517.1"/>
    <property type="molecule type" value="Genomic_DNA"/>
</dbReference>
<feature type="domain" description="HTH myb-type" evidence="3">
    <location>
        <begin position="157"/>
        <end position="206"/>
    </location>
</feature>
<feature type="domain" description="Myb-like" evidence="2">
    <location>
        <begin position="100"/>
        <end position="151"/>
    </location>
</feature>
<protein>
    <recommendedName>
        <fullName evidence="6">Myb-like DNA-binding domain containing protein</fullName>
    </recommendedName>
</protein>
<feature type="region of interest" description="Disordered" evidence="1">
    <location>
        <begin position="1"/>
        <end position="57"/>
    </location>
</feature>
<feature type="region of interest" description="Disordered" evidence="1">
    <location>
        <begin position="205"/>
        <end position="316"/>
    </location>
</feature>
<sequence>MEQRKQNPTIPPFSTISQIPFNQINNKPPTSATNEPLAPTRSRTRKQNNKSKNHNWTDEEDKLLLDLVSNVENPDWNDIANYFPNKSQHQITDRWAKVLDPALVKGSWKREEDALILKWVTEHGAKDWGTLAEKLPGRISKQCRERWHNHLSPNVLKSDWNEWEDQILIEKQRLWGNKWAKIAMFLPGRTDNAVKNRWNSSLKRKLERLEKGLSPSGKRGRKPKRPSEAPNLNEIDLPRPNLDDLKIPLTVRAQQPSNTVTQPENNPKSPNSKSSAVNKNSLNNHNDNNNNNTSNISSMSPFQLSPNLPSPNFTSPLMTSGSKVQFQCLMSPTWTGIPSQFSWNILSPYMGSSNEGTFDKNDLASIPGPKLD</sequence>
<evidence type="ECO:0000256" key="1">
    <source>
        <dbReference type="SAM" id="MobiDB-lite"/>
    </source>
</evidence>
<dbReference type="Pfam" id="PF00249">
    <property type="entry name" value="Myb_DNA-binding"/>
    <property type="match status" value="1"/>
</dbReference>
<evidence type="ECO:0008006" key="6">
    <source>
        <dbReference type="Google" id="ProtNLM"/>
    </source>
</evidence>
<dbReference type="PROSITE" id="PS51294">
    <property type="entry name" value="HTH_MYB"/>
    <property type="match status" value="3"/>
</dbReference>
<dbReference type="InterPro" id="IPR017930">
    <property type="entry name" value="Myb_dom"/>
</dbReference>
<reference evidence="4 5" key="1">
    <citation type="submission" date="2024-04" db="EMBL/GenBank/DDBJ databases">
        <title>Tritrichomonas musculus Genome.</title>
        <authorList>
            <person name="Alves-Ferreira E."/>
            <person name="Grigg M."/>
            <person name="Lorenzi H."/>
            <person name="Galac M."/>
        </authorList>
    </citation>
    <scope>NUCLEOTIDE SEQUENCE [LARGE SCALE GENOMIC DNA]</scope>
    <source>
        <strain evidence="4 5">EAF2021</strain>
    </source>
</reference>
<feature type="domain" description="HTH myb-type" evidence="3">
    <location>
        <begin position="100"/>
        <end position="155"/>
    </location>
</feature>
<dbReference type="PANTHER" id="PTHR45614:SF25">
    <property type="entry name" value="MYB PROTEIN"/>
    <property type="match status" value="1"/>
</dbReference>
<feature type="domain" description="Myb-like" evidence="2">
    <location>
        <begin position="152"/>
        <end position="202"/>
    </location>
</feature>
<dbReference type="InterPro" id="IPR009057">
    <property type="entry name" value="Homeodomain-like_sf"/>
</dbReference>
<dbReference type="InterPro" id="IPR001005">
    <property type="entry name" value="SANT/Myb"/>
</dbReference>
<dbReference type="InterPro" id="IPR050560">
    <property type="entry name" value="MYB_TF"/>
</dbReference>
<evidence type="ECO:0000313" key="5">
    <source>
        <dbReference type="Proteomes" id="UP001470230"/>
    </source>
</evidence>
<evidence type="ECO:0000259" key="2">
    <source>
        <dbReference type="PROSITE" id="PS50090"/>
    </source>
</evidence>
<comment type="caution">
    <text evidence="4">The sequence shown here is derived from an EMBL/GenBank/DDBJ whole genome shotgun (WGS) entry which is preliminary data.</text>
</comment>
<proteinExistence type="predicted"/>
<feature type="compositionally biased region" description="Polar residues" evidence="1">
    <location>
        <begin position="1"/>
        <end position="34"/>
    </location>
</feature>
<dbReference type="SUPFAM" id="SSF46689">
    <property type="entry name" value="Homeodomain-like"/>
    <property type="match status" value="2"/>
</dbReference>
<name>A0ABR2K340_9EUKA</name>
<organism evidence="4 5">
    <name type="scientific">Tritrichomonas musculus</name>
    <dbReference type="NCBI Taxonomy" id="1915356"/>
    <lineage>
        <taxon>Eukaryota</taxon>
        <taxon>Metamonada</taxon>
        <taxon>Parabasalia</taxon>
        <taxon>Tritrichomonadida</taxon>
        <taxon>Tritrichomonadidae</taxon>
        <taxon>Tritrichomonas</taxon>
    </lineage>
</organism>
<evidence type="ECO:0000313" key="4">
    <source>
        <dbReference type="EMBL" id="KAK8885517.1"/>
    </source>
</evidence>
<accession>A0ABR2K340</accession>
<dbReference type="Proteomes" id="UP001470230">
    <property type="component" value="Unassembled WGS sequence"/>
</dbReference>
<dbReference type="SMART" id="SM00717">
    <property type="entry name" value="SANT"/>
    <property type="match status" value="3"/>
</dbReference>
<feature type="compositionally biased region" description="Polar residues" evidence="1">
    <location>
        <begin position="301"/>
        <end position="316"/>
    </location>
</feature>
<feature type="compositionally biased region" description="Basic residues" evidence="1">
    <location>
        <begin position="42"/>
        <end position="53"/>
    </location>
</feature>
<dbReference type="PROSITE" id="PS50090">
    <property type="entry name" value="MYB_LIKE"/>
    <property type="match status" value="3"/>
</dbReference>
<dbReference type="CDD" id="cd00167">
    <property type="entry name" value="SANT"/>
    <property type="match status" value="3"/>
</dbReference>
<feature type="compositionally biased region" description="Polar residues" evidence="1">
    <location>
        <begin position="252"/>
        <end position="262"/>
    </location>
</feature>
<dbReference type="Pfam" id="PF13921">
    <property type="entry name" value="Myb_DNA-bind_6"/>
    <property type="match status" value="1"/>
</dbReference>